<dbReference type="EMBL" id="GISG01031132">
    <property type="protein sequence ID" value="MBA4620616.1"/>
    <property type="molecule type" value="Transcribed_RNA"/>
</dbReference>
<reference evidence="1" key="2">
    <citation type="submission" date="2020-07" db="EMBL/GenBank/DDBJ databases">
        <authorList>
            <person name="Vera ALvarez R."/>
            <person name="Arias-Moreno D.M."/>
            <person name="Jimenez-Jacinto V."/>
            <person name="Jimenez-Bremont J.F."/>
            <person name="Swaminathan K."/>
            <person name="Moose S.P."/>
            <person name="Guerrero-Gonzalez M.L."/>
            <person name="Marino-Ramirez L."/>
            <person name="Landsman D."/>
            <person name="Rodriguez-Kessler M."/>
            <person name="Delgado-Sanchez P."/>
        </authorList>
    </citation>
    <scope>NUCLEOTIDE SEQUENCE</scope>
    <source>
        <tissue evidence="1">Cladode</tissue>
    </source>
</reference>
<dbReference type="AlphaFoldDB" id="A0A7C8YKG8"/>
<proteinExistence type="predicted"/>
<evidence type="ECO:0000313" key="1">
    <source>
        <dbReference type="EMBL" id="MBA4620616.1"/>
    </source>
</evidence>
<reference evidence="1" key="1">
    <citation type="journal article" date="2013" name="J. Plant Res.">
        <title>Effect of fungi and light on seed germination of three Opuntia species from semiarid lands of central Mexico.</title>
        <authorList>
            <person name="Delgado-Sanchez P."/>
            <person name="Jimenez-Bremont J.F."/>
            <person name="Guerrero-Gonzalez Mde L."/>
            <person name="Flores J."/>
        </authorList>
    </citation>
    <scope>NUCLEOTIDE SEQUENCE</scope>
    <source>
        <tissue evidence="1">Cladode</tissue>
    </source>
</reference>
<organism evidence="1">
    <name type="scientific">Opuntia streptacantha</name>
    <name type="common">Prickly pear cactus</name>
    <name type="synonym">Opuntia cardona</name>
    <dbReference type="NCBI Taxonomy" id="393608"/>
    <lineage>
        <taxon>Eukaryota</taxon>
        <taxon>Viridiplantae</taxon>
        <taxon>Streptophyta</taxon>
        <taxon>Embryophyta</taxon>
        <taxon>Tracheophyta</taxon>
        <taxon>Spermatophyta</taxon>
        <taxon>Magnoliopsida</taxon>
        <taxon>eudicotyledons</taxon>
        <taxon>Gunneridae</taxon>
        <taxon>Pentapetalae</taxon>
        <taxon>Caryophyllales</taxon>
        <taxon>Cactineae</taxon>
        <taxon>Cactaceae</taxon>
        <taxon>Opuntioideae</taxon>
        <taxon>Opuntia</taxon>
    </lineage>
</organism>
<name>A0A7C8YKG8_OPUST</name>
<sequence>MLRKGPLVLVLAVDISGTQDLGANLEEMMNCSTGVVAFYPFTVPSNYGIKERVFGVTCSCFRLVLSVLLCCFGLLFECEILIDVCMPNLLPHELDFLPLTVLW</sequence>
<protein>
    <submittedName>
        <fullName evidence="1">Uncharacterized protein</fullName>
    </submittedName>
</protein>
<accession>A0A7C8YKG8</accession>